<comment type="catalytic activity">
    <reaction evidence="7 8">
        <text>(2R)-O-phospho-3-sulfolactate + H2O = (2R)-3-sulfolactate + phosphate</text>
        <dbReference type="Rhea" id="RHEA:23416"/>
        <dbReference type="ChEBI" id="CHEBI:15377"/>
        <dbReference type="ChEBI" id="CHEBI:15597"/>
        <dbReference type="ChEBI" id="CHEBI:43474"/>
        <dbReference type="ChEBI" id="CHEBI:58738"/>
        <dbReference type="EC" id="3.1.3.71"/>
    </reaction>
</comment>
<dbReference type="GO" id="GO:0050532">
    <property type="term" value="F:2-phosphosulfolactate phosphatase activity"/>
    <property type="evidence" value="ECO:0007669"/>
    <property type="project" value="UniProtKB-UniRule"/>
</dbReference>
<keyword evidence="10" id="KW-1185">Reference proteome</keyword>
<reference evidence="9 10" key="1">
    <citation type="submission" date="2016-10" db="EMBL/GenBank/DDBJ databases">
        <authorList>
            <person name="de Groot N.N."/>
        </authorList>
    </citation>
    <scope>NUCLEOTIDE SEQUENCE [LARGE SCALE GENOMIC DNA]</scope>
    <source>
        <strain evidence="10">E92,LMG 26720,CCM 7988</strain>
    </source>
</reference>
<dbReference type="RefSeq" id="WP_092019082.1">
    <property type="nucleotide sequence ID" value="NZ_FOXH01000015.1"/>
</dbReference>
<keyword evidence="6 8" id="KW-0460">Magnesium</keyword>
<evidence type="ECO:0000256" key="5">
    <source>
        <dbReference type="ARBA" id="ARBA00022801"/>
    </source>
</evidence>
<organism evidence="9 10">
    <name type="scientific">Pseudarcicella hirudinis</name>
    <dbReference type="NCBI Taxonomy" id="1079859"/>
    <lineage>
        <taxon>Bacteria</taxon>
        <taxon>Pseudomonadati</taxon>
        <taxon>Bacteroidota</taxon>
        <taxon>Cytophagia</taxon>
        <taxon>Cytophagales</taxon>
        <taxon>Flectobacillaceae</taxon>
        <taxon>Pseudarcicella</taxon>
    </lineage>
</organism>
<evidence type="ECO:0000313" key="10">
    <source>
        <dbReference type="Proteomes" id="UP000199306"/>
    </source>
</evidence>
<dbReference type="PANTHER" id="PTHR37311:SF1">
    <property type="entry name" value="2-PHOSPHOSULFOLACTATE PHOSPHATASE-RELATED"/>
    <property type="match status" value="1"/>
</dbReference>
<proteinExistence type="inferred from homology"/>
<evidence type="ECO:0000256" key="8">
    <source>
        <dbReference type="HAMAP-Rule" id="MF_00490"/>
    </source>
</evidence>
<name>A0A1I5XPR5_9BACT</name>
<dbReference type="GO" id="GO:0050545">
    <property type="term" value="F:sulfopyruvate decarboxylase activity"/>
    <property type="evidence" value="ECO:0007669"/>
    <property type="project" value="TreeGrafter"/>
</dbReference>
<evidence type="ECO:0000256" key="7">
    <source>
        <dbReference type="ARBA" id="ARBA00033711"/>
    </source>
</evidence>
<gene>
    <name evidence="8" type="primary">comB</name>
    <name evidence="9" type="ORF">SAMN04515674_115104</name>
</gene>
<sequence>MKKIDVCLTPELLHLYNIENSIVVVVDIFRATSCMTTAFAYGVEGIIPVATVEECNAFREKGYLAAAERNGITPEGFDFDNSPFSYMTDKVKDTTICVTTTNGTLAITKAKTAVKVMVGSFLNLGALTRYLTEQQYDVLVLCAGWKGKPNLEDTLFAGALIERLQEDFMVDDDSATMALRLYQNGKSDLLSFVSNSSHVRRLQRLGIQKDIAYCLQHDIFDVLPVLRGNTLVNM</sequence>
<evidence type="ECO:0000256" key="2">
    <source>
        <dbReference type="ARBA" id="ARBA00009997"/>
    </source>
</evidence>
<dbReference type="Proteomes" id="UP000199306">
    <property type="component" value="Unassembled WGS sequence"/>
</dbReference>
<dbReference type="OrthoDB" id="4913at2"/>
<dbReference type="Pfam" id="PF04029">
    <property type="entry name" value="2-ph_phosp"/>
    <property type="match status" value="1"/>
</dbReference>
<evidence type="ECO:0000256" key="6">
    <source>
        <dbReference type="ARBA" id="ARBA00022842"/>
    </source>
</evidence>
<protein>
    <recommendedName>
        <fullName evidence="4 8">Probable 2-phosphosulfolactate phosphatase</fullName>
        <ecNumber evidence="3 8">3.1.3.71</ecNumber>
    </recommendedName>
</protein>
<evidence type="ECO:0000313" key="9">
    <source>
        <dbReference type="EMBL" id="SFQ33961.1"/>
    </source>
</evidence>
<comment type="similarity">
    <text evidence="2 8">Belongs to the ComB family.</text>
</comment>
<dbReference type="FunFam" id="3.90.1560.10:FF:000001">
    <property type="entry name" value="Probable 2-phosphosulfolactate phosphatase"/>
    <property type="match status" value="1"/>
</dbReference>
<dbReference type="EC" id="3.1.3.71" evidence="3 8"/>
<dbReference type="Gene3D" id="3.90.1560.10">
    <property type="entry name" value="ComB-like"/>
    <property type="match status" value="1"/>
</dbReference>
<evidence type="ECO:0000256" key="1">
    <source>
        <dbReference type="ARBA" id="ARBA00001946"/>
    </source>
</evidence>
<dbReference type="GO" id="GO:0000287">
    <property type="term" value="F:magnesium ion binding"/>
    <property type="evidence" value="ECO:0007669"/>
    <property type="project" value="UniProtKB-UniRule"/>
</dbReference>
<evidence type="ECO:0000256" key="4">
    <source>
        <dbReference type="ARBA" id="ARBA00021948"/>
    </source>
</evidence>
<accession>A0A1I5XPR5</accession>
<evidence type="ECO:0000256" key="3">
    <source>
        <dbReference type="ARBA" id="ARBA00012953"/>
    </source>
</evidence>
<dbReference type="SUPFAM" id="SSF142823">
    <property type="entry name" value="ComB-like"/>
    <property type="match status" value="1"/>
</dbReference>
<dbReference type="PANTHER" id="PTHR37311">
    <property type="entry name" value="2-PHOSPHOSULFOLACTATE PHOSPHATASE-RELATED"/>
    <property type="match status" value="1"/>
</dbReference>
<dbReference type="AlphaFoldDB" id="A0A1I5XPR5"/>
<dbReference type="STRING" id="1079859.SAMN04515674_115104"/>
<comment type="cofactor">
    <cofactor evidence="1 8">
        <name>Mg(2+)</name>
        <dbReference type="ChEBI" id="CHEBI:18420"/>
    </cofactor>
</comment>
<dbReference type="InterPro" id="IPR005238">
    <property type="entry name" value="ComB-like"/>
</dbReference>
<dbReference type="EMBL" id="FOXH01000015">
    <property type="protein sequence ID" value="SFQ33961.1"/>
    <property type="molecule type" value="Genomic_DNA"/>
</dbReference>
<dbReference type="InterPro" id="IPR036702">
    <property type="entry name" value="ComB-like_sf"/>
</dbReference>
<keyword evidence="5 8" id="KW-0378">Hydrolase</keyword>
<dbReference type="HAMAP" id="MF_00490">
    <property type="entry name" value="ComB"/>
    <property type="match status" value="1"/>
</dbReference>